<evidence type="ECO:0000313" key="1">
    <source>
        <dbReference type="EMBL" id="KIJ28241.1"/>
    </source>
</evidence>
<keyword evidence="2" id="KW-1185">Reference proteome</keyword>
<name>A0A0C9USA5_SPHS4</name>
<dbReference type="HOGENOM" id="CLU_2689407_0_0_1"/>
<dbReference type="AlphaFoldDB" id="A0A0C9USA5"/>
<gene>
    <name evidence="1" type="ORF">M422DRAFT_270472</name>
</gene>
<sequence>MEYATQFKNINLIATENNATTNGTDNDGKSDVVELKAFGVVGFVFPAVMALSTLASFHGCVIGDPASIRICQID</sequence>
<accession>A0A0C9USA5</accession>
<dbReference type="Proteomes" id="UP000054279">
    <property type="component" value="Unassembled WGS sequence"/>
</dbReference>
<organism evidence="1 2">
    <name type="scientific">Sphaerobolus stellatus (strain SS14)</name>
    <dbReference type="NCBI Taxonomy" id="990650"/>
    <lineage>
        <taxon>Eukaryota</taxon>
        <taxon>Fungi</taxon>
        <taxon>Dikarya</taxon>
        <taxon>Basidiomycota</taxon>
        <taxon>Agaricomycotina</taxon>
        <taxon>Agaricomycetes</taxon>
        <taxon>Phallomycetidae</taxon>
        <taxon>Geastrales</taxon>
        <taxon>Sphaerobolaceae</taxon>
        <taxon>Sphaerobolus</taxon>
    </lineage>
</organism>
<protein>
    <submittedName>
        <fullName evidence="1">Uncharacterized protein</fullName>
    </submittedName>
</protein>
<proteinExistence type="predicted"/>
<reference evidence="1 2" key="1">
    <citation type="submission" date="2014-06" db="EMBL/GenBank/DDBJ databases">
        <title>Evolutionary Origins and Diversification of the Mycorrhizal Mutualists.</title>
        <authorList>
            <consortium name="DOE Joint Genome Institute"/>
            <consortium name="Mycorrhizal Genomics Consortium"/>
            <person name="Kohler A."/>
            <person name="Kuo A."/>
            <person name="Nagy L.G."/>
            <person name="Floudas D."/>
            <person name="Copeland A."/>
            <person name="Barry K.W."/>
            <person name="Cichocki N."/>
            <person name="Veneault-Fourrey C."/>
            <person name="LaButti K."/>
            <person name="Lindquist E.A."/>
            <person name="Lipzen A."/>
            <person name="Lundell T."/>
            <person name="Morin E."/>
            <person name="Murat C."/>
            <person name="Riley R."/>
            <person name="Ohm R."/>
            <person name="Sun H."/>
            <person name="Tunlid A."/>
            <person name="Henrissat B."/>
            <person name="Grigoriev I.V."/>
            <person name="Hibbett D.S."/>
            <person name="Martin F."/>
        </authorList>
    </citation>
    <scope>NUCLEOTIDE SEQUENCE [LARGE SCALE GENOMIC DNA]</scope>
    <source>
        <strain evidence="1 2">SS14</strain>
    </source>
</reference>
<evidence type="ECO:0000313" key="2">
    <source>
        <dbReference type="Proteomes" id="UP000054279"/>
    </source>
</evidence>
<dbReference type="EMBL" id="KN837311">
    <property type="protein sequence ID" value="KIJ28241.1"/>
    <property type="molecule type" value="Genomic_DNA"/>
</dbReference>